<feature type="transmembrane region" description="Helical" evidence="4">
    <location>
        <begin position="7"/>
        <end position="29"/>
    </location>
</feature>
<dbReference type="CDD" id="cd03141">
    <property type="entry name" value="GATase1_Hsp31_like"/>
    <property type="match status" value="1"/>
</dbReference>
<dbReference type="PANTHER" id="PTHR48094:SF11">
    <property type="entry name" value="GLUTATHIONE-INDEPENDENT GLYOXALASE HSP31-RELATED"/>
    <property type="match status" value="1"/>
</dbReference>
<dbReference type="AlphaFoldDB" id="A0A4R5V8L7"/>
<keyword evidence="4" id="KW-1133">Transmembrane helix</keyword>
<keyword evidence="4" id="KW-0472">Membrane</keyword>
<evidence type="ECO:0000256" key="3">
    <source>
        <dbReference type="ARBA" id="ARBA00038493"/>
    </source>
</evidence>
<dbReference type="SUPFAM" id="SSF52317">
    <property type="entry name" value="Class I glutamine amidotransferase-like"/>
    <property type="match status" value="1"/>
</dbReference>
<dbReference type="EMBL" id="SMUW01000028">
    <property type="protein sequence ID" value="TDK47955.1"/>
    <property type="molecule type" value="Genomic_DNA"/>
</dbReference>
<feature type="domain" description="DJ-1/PfpI" evidence="5">
    <location>
        <begin position="80"/>
        <end position="281"/>
    </location>
</feature>
<organism evidence="6 7">
    <name type="scientific">Algoriphagus formosus</name>
    <dbReference type="NCBI Taxonomy" id="2007308"/>
    <lineage>
        <taxon>Bacteria</taxon>
        <taxon>Pseudomonadati</taxon>
        <taxon>Bacteroidota</taxon>
        <taxon>Cytophagia</taxon>
        <taxon>Cytophagales</taxon>
        <taxon>Cyclobacteriaceae</taxon>
        <taxon>Algoriphagus</taxon>
    </lineage>
</organism>
<name>A0A4R5V8L7_9BACT</name>
<dbReference type="RefSeq" id="WP_133390023.1">
    <property type="nucleotide sequence ID" value="NZ_SMUW01000028.1"/>
</dbReference>
<dbReference type="GO" id="GO:0005737">
    <property type="term" value="C:cytoplasm"/>
    <property type="evidence" value="ECO:0007669"/>
    <property type="project" value="TreeGrafter"/>
</dbReference>
<comment type="similarity">
    <text evidence="3">Belongs to the peptidase C56 family. HSP31-like subfamily.</text>
</comment>
<keyword evidence="6" id="KW-0808">Transferase</keyword>
<dbReference type="InterPro" id="IPR029062">
    <property type="entry name" value="Class_I_gatase-like"/>
</dbReference>
<evidence type="ECO:0000313" key="7">
    <source>
        <dbReference type="Proteomes" id="UP000295438"/>
    </source>
</evidence>
<dbReference type="PANTHER" id="PTHR48094">
    <property type="entry name" value="PROTEIN/NUCLEIC ACID DEGLYCASE DJ-1-RELATED"/>
    <property type="match status" value="1"/>
</dbReference>
<evidence type="ECO:0000256" key="1">
    <source>
        <dbReference type="ARBA" id="ARBA00023016"/>
    </source>
</evidence>
<dbReference type="Proteomes" id="UP000295438">
    <property type="component" value="Unassembled WGS sequence"/>
</dbReference>
<dbReference type="InterPro" id="IPR002818">
    <property type="entry name" value="DJ-1/PfpI"/>
</dbReference>
<dbReference type="GO" id="GO:0019243">
    <property type="term" value="P:methylglyoxal catabolic process to D-lactate via S-lactoyl-glutathione"/>
    <property type="evidence" value="ECO:0007669"/>
    <property type="project" value="TreeGrafter"/>
</dbReference>
<dbReference type="GO" id="GO:0016740">
    <property type="term" value="F:transferase activity"/>
    <property type="evidence" value="ECO:0007669"/>
    <property type="project" value="UniProtKB-KW"/>
</dbReference>
<protein>
    <submittedName>
        <fullName evidence="6">Type 1 glutamine amidotransferase domain-containing protein</fullName>
    </submittedName>
</protein>
<proteinExistence type="inferred from homology"/>
<evidence type="ECO:0000313" key="6">
    <source>
        <dbReference type="EMBL" id="TDK47955.1"/>
    </source>
</evidence>
<dbReference type="InterPro" id="IPR050325">
    <property type="entry name" value="Prot/Nucl_acid_deglycase"/>
</dbReference>
<gene>
    <name evidence="6" type="ORF">E1898_04585</name>
</gene>
<dbReference type="Gene3D" id="3.40.50.880">
    <property type="match status" value="1"/>
</dbReference>
<evidence type="ECO:0000259" key="5">
    <source>
        <dbReference type="Pfam" id="PF01965"/>
    </source>
</evidence>
<keyword evidence="1" id="KW-0346">Stress response</keyword>
<evidence type="ECO:0000256" key="4">
    <source>
        <dbReference type="SAM" id="Phobius"/>
    </source>
</evidence>
<dbReference type="GO" id="GO:0019172">
    <property type="term" value="F:glyoxalase III activity"/>
    <property type="evidence" value="ECO:0007669"/>
    <property type="project" value="TreeGrafter"/>
</dbReference>
<comment type="caution">
    <text evidence="6">The sequence shown here is derived from an EMBL/GenBank/DDBJ whole genome shotgun (WGS) entry which is preliminary data.</text>
</comment>
<keyword evidence="7" id="KW-1185">Reference proteome</keyword>
<accession>A0A4R5V8L7</accession>
<keyword evidence="2" id="KW-0456">Lyase</keyword>
<keyword evidence="6" id="KW-0315">Glutamine amidotransferase</keyword>
<dbReference type="Pfam" id="PF01965">
    <property type="entry name" value="DJ-1_PfpI"/>
    <property type="match status" value="1"/>
</dbReference>
<reference evidence="6 7" key="1">
    <citation type="submission" date="2019-03" db="EMBL/GenBank/DDBJ databases">
        <title>Algoriphagus aquimaris sp. nov., isolated form marine sediment in Pohang, Korea.</title>
        <authorList>
            <person name="Kim J."/>
            <person name="Yoon S.-H."/>
            <person name="Lee S.-S."/>
        </authorList>
    </citation>
    <scope>NUCLEOTIDE SEQUENCE [LARGE SCALE GENOMIC DNA]</scope>
    <source>
        <strain evidence="6 7">F21</strain>
    </source>
</reference>
<sequence length="365" mass="40698">MFKKYRILKWILNSIAIIVAIFVILGIYVSSLLPAKDETIANSQAHNIDYISKDLPAYRGKILAVVTSTDTMGESGKSTGYELTELARAYYVFKANGFEVDIASPLGGRPPVVLDDDDMGIFDYAFLNDSIAQFKTNNSLLLNDIEPDTYEAIYFVGGKGAMFDFPNNSYIQALIKDFNKKNKVIGAVCHGPAAFVNVTLEDGNSFLKARKVSGFTNREELLLISNAETIFPFLLQDKLISQGAIFNEGIMYLEKITQDRNLITGQNPWSVWAMAEAMVKQLGYRPKDRAITAEENSVKVLFVYETKGKKDSKVVVEQILNEKKQSISRSLLLSHSAVSVIQGHLKKAYDLLRLASYAKNIEISK</sequence>
<evidence type="ECO:0000256" key="2">
    <source>
        <dbReference type="ARBA" id="ARBA00023239"/>
    </source>
</evidence>
<keyword evidence="4" id="KW-0812">Transmembrane</keyword>